<feature type="region of interest" description="Disordered" evidence="8">
    <location>
        <begin position="366"/>
        <end position="393"/>
    </location>
</feature>
<dbReference type="SMART" id="SM01103">
    <property type="entry name" value="CRS1_YhbY"/>
    <property type="match status" value="2"/>
</dbReference>
<dbReference type="KEGG" id="atr:18443354"/>
<dbReference type="GO" id="GO:1990904">
    <property type="term" value="C:ribonucleoprotein complex"/>
    <property type="evidence" value="ECO:0007669"/>
    <property type="project" value="UniProtKB-KW"/>
</dbReference>
<dbReference type="InterPro" id="IPR044599">
    <property type="entry name" value="CAF1P_plant"/>
</dbReference>
<evidence type="ECO:0000256" key="8">
    <source>
        <dbReference type="SAM" id="MobiDB-lite"/>
    </source>
</evidence>
<evidence type="ECO:0000256" key="7">
    <source>
        <dbReference type="PROSITE-ProRule" id="PRU00626"/>
    </source>
</evidence>
<feature type="region of interest" description="Disordered" evidence="8">
    <location>
        <begin position="248"/>
        <end position="302"/>
    </location>
</feature>
<gene>
    <name evidence="10" type="ORF">AMTR_s00056p00043140</name>
</gene>
<dbReference type="eggNOG" id="ENOG502QQC4">
    <property type="taxonomic scope" value="Eukaryota"/>
</dbReference>
<feature type="region of interest" description="Disordered" evidence="8">
    <location>
        <begin position="82"/>
        <end position="136"/>
    </location>
</feature>
<feature type="region of interest" description="Disordered" evidence="8">
    <location>
        <begin position="932"/>
        <end position="952"/>
    </location>
</feature>
<dbReference type="SUPFAM" id="SSF75471">
    <property type="entry name" value="YhbY-like"/>
    <property type="match status" value="2"/>
</dbReference>
<keyword evidence="11" id="KW-1185">Reference proteome</keyword>
<dbReference type="FunFam" id="3.30.110.60:FF:000002">
    <property type="entry name" value="CRS2-associated factor 1, chloroplastic"/>
    <property type="match status" value="2"/>
</dbReference>
<proteinExistence type="predicted"/>
<keyword evidence="2" id="KW-0677">Repeat</keyword>
<dbReference type="Proteomes" id="UP000017836">
    <property type="component" value="Unassembled WGS sequence"/>
</dbReference>
<dbReference type="Pfam" id="PF01985">
    <property type="entry name" value="CRS1_YhbY"/>
    <property type="match status" value="2"/>
</dbReference>
<evidence type="ECO:0000313" key="11">
    <source>
        <dbReference type="Proteomes" id="UP000017836"/>
    </source>
</evidence>
<dbReference type="HOGENOM" id="CLU_012688_0_0_1"/>
<evidence type="ECO:0000256" key="3">
    <source>
        <dbReference type="ARBA" id="ARBA00022884"/>
    </source>
</evidence>
<sequence length="977" mass="108403">MSLCSTPSCFPIFSPSPPLEPTRTPARTHFPSPPEPARTLTLTHLSRWNNANAQRFIRHERSQQELEALLRQSKKDQLAENLSDVPFDGNPNDPNPIFRSSGTPSSPSRPSIPGKKSKYSRPEKLRRYAGKRGRSYSGVGPIRVSGEFYGFSGGSETLEKDDNSSVINGDIQNAEFLAIKVSDSSETFENNEFPAIRVSEDSETPENHEISLENGDSFDCDLQNTEFPSIRALEDSKTLEIHKLSSENVPANEISNPRKDTRSSSSKKDPQHPAFRPIRAYKPLRSHGSFSRNSEKSETGFSVGEHGVSYKLVNAPFEFQYSYTETPKVKPLALREPPFMPFGPSTMPRPWTGRAPLPPSKKKLPEFDSFKLPPPHKKGVKPVQAPGPYLPGTGPRYVKSREEILGEPLTTEEVNSLIRTCLKSKRQLNMGRDGLTHNMLDNIHAHWKRLRACKIKCKGVCTVDMDNVCEQLEEKTGGKIIYRRGGVLYLFRGRNYNYRLRPRFPLMLWRPITPVYPRLIPLVPEGLTLEEAKEMRKKGRKVPPICKLAKNGVYVDLVKNVKEAFEECELVRINCQGLNASDYKKIGAKLKDIVPCVLISFENEHILMWRGRDWTSSPSKLENDSETLEIAEVSSETGAPDPQILPISNPDTSSSALDTEKCSTTSSQPNQVDSNCIEPNNISMLKVSNNMLTEETEVGPTPTFQDALAISSECGANCSEITPESSGSCIDPLVLLESSRSNSQPVLEDSRSEVEVKLNGSESETLASFEGSRSISELSVTPKGLGSKMVVSMEGSESKTQLDQEGSKGNLMVVLNASGSNDSGTVLKLREAPGTVSEDSERKGRMAVLGVLRLRERAVVEGMAVVLDEKSYIDANIVYDRAVKLALTAPKDPVFVHNRHNKREVLVNKGKERGSELRGRENVGVVQVKAKESSERKVKEGSERKKSSVKVQKRREVHFDAIPHGNLAVDELAKLLG</sequence>
<dbReference type="EMBL" id="KI392510">
    <property type="protein sequence ID" value="ERN15076.1"/>
    <property type="molecule type" value="Genomic_DNA"/>
</dbReference>
<accession>U5CPJ4</accession>
<keyword evidence="4" id="KW-0809">Transit peptide</keyword>
<dbReference type="PANTHER" id="PTHR46247">
    <property type="entry name" value="CRS2-ASSOCIATED FACTOR 1, CHLOROPLASTIC"/>
    <property type="match status" value="1"/>
</dbReference>
<dbReference type="Gramene" id="ERN15076">
    <property type="protein sequence ID" value="ERN15076"/>
    <property type="gene ID" value="AMTR_s00056p00043140"/>
</dbReference>
<feature type="domain" description="CRM" evidence="9">
    <location>
        <begin position="525"/>
        <end position="621"/>
    </location>
</feature>
<feature type="compositionally biased region" description="Polar residues" evidence="8">
    <location>
        <begin position="649"/>
        <end position="676"/>
    </location>
</feature>
<dbReference type="AlphaFoldDB" id="U5CPJ4"/>
<dbReference type="GO" id="GO:0003723">
    <property type="term" value="F:RNA binding"/>
    <property type="evidence" value="ECO:0007669"/>
    <property type="project" value="UniProtKB-UniRule"/>
</dbReference>
<dbReference type="GO" id="GO:0006397">
    <property type="term" value="P:mRNA processing"/>
    <property type="evidence" value="ECO:0007669"/>
    <property type="project" value="UniProtKB-KW"/>
</dbReference>
<name>U5CPJ4_AMBTC</name>
<dbReference type="STRING" id="13333.U5CPJ4"/>
<feature type="domain" description="CRM" evidence="9">
    <location>
        <begin position="407"/>
        <end position="503"/>
    </location>
</feature>
<keyword evidence="3 7" id="KW-0694">RNA-binding</keyword>
<dbReference type="InterPro" id="IPR001890">
    <property type="entry name" value="RNA-binding_CRM"/>
</dbReference>
<dbReference type="Gene3D" id="3.30.110.60">
    <property type="entry name" value="YhbY-like"/>
    <property type="match status" value="2"/>
</dbReference>
<dbReference type="PANTHER" id="PTHR46247:SF1">
    <property type="entry name" value="CRS2-ASSOCIATED FACTOR 1, CHLOROPLASTIC"/>
    <property type="match status" value="1"/>
</dbReference>
<feature type="compositionally biased region" description="Low complexity" evidence="8">
    <location>
        <begin position="99"/>
        <end position="114"/>
    </location>
</feature>
<evidence type="ECO:0000256" key="2">
    <source>
        <dbReference type="ARBA" id="ARBA00022737"/>
    </source>
</evidence>
<evidence type="ECO:0000256" key="4">
    <source>
        <dbReference type="ARBA" id="ARBA00022946"/>
    </source>
</evidence>
<protein>
    <recommendedName>
        <fullName evidence="9">CRM domain-containing protein</fullName>
    </recommendedName>
</protein>
<reference evidence="11" key="1">
    <citation type="journal article" date="2013" name="Science">
        <title>The Amborella genome and the evolution of flowering plants.</title>
        <authorList>
            <consortium name="Amborella Genome Project"/>
        </authorList>
    </citation>
    <scope>NUCLEOTIDE SEQUENCE [LARGE SCALE GENOMIC DNA]</scope>
</reference>
<feature type="compositionally biased region" description="Basic and acidic residues" evidence="8">
    <location>
        <begin position="932"/>
        <end position="946"/>
    </location>
</feature>
<evidence type="ECO:0000256" key="1">
    <source>
        <dbReference type="ARBA" id="ARBA00022664"/>
    </source>
</evidence>
<keyword evidence="5" id="KW-0508">mRNA splicing</keyword>
<dbReference type="InterPro" id="IPR035920">
    <property type="entry name" value="YhbY-like_sf"/>
</dbReference>
<evidence type="ECO:0000259" key="9">
    <source>
        <dbReference type="PROSITE" id="PS51295"/>
    </source>
</evidence>
<feature type="compositionally biased region" description="Basic and acidic residues" evidence="8">
    <location>
        <begin position="256"/>
        <end position="271"/>
    </location>
</feature>
<dbReference type="PROSITE" id="PS51295">
    <property type="entry name" value="CRM"/>
    <property type="match status" value="2"/>
</dbReference>
<keyword evidence="6" id="KW-0687">Ribonucleoprotein</keyword>
<evidence type="ECO:0000256" key="5">
    <source>
        <dbReference type="ARBA" id="ARBA00023187"/>
    </source>
</evidence>
<keyword evidence="1" id="KW-0507">mRNA processing</keyword>
<evidence type="ECO:0000313" key="10">
    <source>
        <dbReference type="EMBL" id="ERN15076.1"/>
    </source>
</evidence>
<feature type="region of interest" description="Disordered" evidence="8">
    <location>
        <begin position="633"/>
        <end position="676"/>
    </location>
</feature>
<organism evidence="10 11">
    <name type="scientific">Amborella trichopoda</name>
    <dbReference type="NCBI Taxonomy" id="13333"/>
    <lineage>
        <taxon>Eukaryota</taxon>
        <taxon>Viridiplantae</taxon>
        <taxon>Streptophyta</taxon>
        <taxon>Embryophyta</taxon>
        <taxon>Tracheophyta</taxon>
        <taxon>Spermatophyta</taxon>
        <taxon>Magnoliopsida</taxon>
        <taxon>Amborellales</taxon>
        <taxon>Amborellaceae</taxon>
        <taxon>Amborella</taxon>
    </lineage>
</organism>
<feature type="region of interest" description="Disordered" evidence="8">
    <location>
        <begin position="191"/>
        <end position="217"/>
    </location>
</feature>
<dbReference type="GO" id="GO:0000373">
    <property type="term" value="P:Group II intron splicing"/>
    <property type="evidence" value="ECO:0007669"/>
    <property type="project" value="InterPro"/>
</dbReference>
<feature type="region of interest" description="Disordered" evidence="8">
    <location>
        <begin position="14"/>
        <end position="38"/>
    </location>
</feature>
<dbReference type="OrthoDB" id="2021019at2759"/>
<evidence type="ECO:0000256" key="6">
    <source>
        <dbReference type="ARBA" id="ARBA00023274"/>
    </source>
</evidence>